<name>A0A1V0N5H2_9ARCH</name>
<evidence type="ECO:0000259" key="1">
    <source>
        <dbReference type="Pfam" id="PF01796"/>
    </source>
</evidence>
<dbReference type="InterPro" id="IPR052513">
    <property type="entry name" value="Thioester_dehydratase-like"/>
</dbReference>
<sequence>MAGKKLMKIDPAVVEWNYNTEYRHSYAQDSPFFIALGKNKLLGSRCPECGYKYGTYRKYCMYCGAETEDIELPLKGKIHSFTTCYYSGESFRNDVPFTLVLVEFPGIDSLFMSRLYADDTGKIKIGMDIIAKFKKFQDFTVNDVYFVLE</sequence>
<evidence type="ECO:0000313" key="3">
    <source>
        <dbReference type="Proteomes" id="UP000192050"/>
    </source>
</evidence>
<dbReference type="GeneID" id="16024818"/>
<dbReference type="InterPro" id="IPR012340">
    <property type="entry name" value="NA-bd_OB-fold"/>
</dbReference>
<accession>A0A1V0N5H2</accession>
<dbReference type="AlphaFoldDB" id="A0A1V0N5H2"/>
<dbReference type="Pfam" id="PF01796">
    <property type="entry name" value="OB_ChsH2_C"/>
    <property type="match status" value="1"/>
</dbReference>
<reference evidence="2 3" key="1">
    <citation type="submission" date="2011-10" db="EMBL/GenBank/DDBJ databases">
        <title>Metabolic and evolutionary patterns in the extreme acidophile Ferroplasma acidiphilum.</title>
        <authorList>
            <person name="Golyshina O.V."/>
            <person name="Kozyavkin S.A."/>
            <person name="Tatusov R.L."/>
            <person name="Slesarev A.I."/>
            <person name="Golyshin P.N."/>
        </authorList>
    </citation>
    <scope>NUCLEOTIDE SEQUENCE [LARGE SCALE GENOMIC DNA]</scope>
    <source>
        <strain evidence="3">Y</strain>
    </source>
</reference>
<dbReference type="PANTHER" id="PTHR34075:SF5">
    <property type="entry name" value="BLR3430 PROTEIN"/>
    <property type="match status" value="1"/>
</dbReference>
<evidence type="ECO:0000313" key="2">
    <source>
        <dbReference type="EMBL" id="ARD85398.1"/>
    </source>
</evidence>
<gene>
    <name evidence="2" type="ORF">FAD_1549</name>
</gene>
<dbReference type="EMBL" id="CP015363">
    <property type="protein sequence ID" value="ARD85398.1"/>
    <property type="molecule type" value="Genomic_DNA"/>
</dbReference>
<dbReference type="PANTHER" id="PTHR34075">
    <property type="entry name" value="BLR3430 PROTEIN"/>
    <property type="match status" value="1"/>
</dbReference>
<dbReference type="GeneID" id="31677040"/>
<dbReference type="Gene3D" id="6.10.30.10">
    <property type="match status" value="1"/>
</dbReference>
<dbReference type="InterPro" id="IPR002878">
    <property type="entry name" value="ChsH2_C"/>
</dbReference>
<protein>
    <submittedName>
        <fullName evidence="2">Putative cytoplasmic protein</fullName>
    </submittedName>
</protein>
<feature type="domain" description="ChsH2 C-terminal OB-fold" evidence="1">
    <location>
        <begin position="71"/>
        <end position="133"/>
    </location>
</feature>
<keyword evidence="3" id="KW-1185">Reference proteome</keyword>
<dbReference type="KEGG" id="fai:FAD_1549"/>
<dbReference type="STRING" id="74969.FAD_1549"/>
<dbReference type="Proteomes" id="UP000192050">
    <property type="component" value="Chromosome"/>
</dbReference>
<dbReference type="SUPFAM" id="SSF50249">
    <property type="entry name" value="Nucleic acid-binding proteins"/>
    <property type="match status" value="1"/>
</dbReference>
<organism evidence="2 3">
    <name type="scientific">Ferroplasma acidiphilum</name>
    <dbReference type="NCBI Taxonomy" id="74969"/>
    <lineage>
        <taxon>Archaea</taxon>
        <taxon>Methanobacteriati</taxon>
        <taxon>Thermoplasmatota</taxon>
        <taxon>Thermoplasmata</taxon>
        <taxon>Thermoplasmatales</taxon>
        <taxon>Ferroplasmaceae</taxon>
        <taxon>Ferroplasma</taxon>
    </lineage>
</organism>
<dbReference type="OrthoDB" id="9573at2157"/>
<dbReference type="RefSeq" id="WP_009886689.1">
    <property type="nucleotide sequence ID" value="NZ_CP015363.1"/>
</dbReference>
<proteinExistence type="predicted"/>